<evidence type="ECO:0000256" key="2">
    <source>
        <dbReference type="ARBA" id="ARBA00008835"/>
    </source>
</evidence>
<feature type="transmembrane region" description="Helical" evidence="7">
    <location>
        <begin position="231"/>
        <end position="250"/>
    </location>
</feature>
<dbReference type="PANTHER" id="PTHR30161">
    <property type="entry name" value="FLAGELLAR EXPORT PROTEIN, MEMBRANE FLHA SUBUNIT-RELATED"/>
    <property type="match status" value="1"/>
</dbReference>
<feature type="transmembrane region" description="Helical" evidence="7">
    <location>
        <begin position="7"/>
        <end position="26"/>
    </location>
</feature>
<feature type="transmembrane region" description="Helical" evidence="7">
    <location>
        <begin position="95"/>
        <end position="121"/>
    </location>
</feature>
<dbReference type="RefSeq" id="WP_104477039.1">
    <property type="nucleotide sequence ID" value="NZ_MPZN01000067.1"/>
</dbReference>
<evidence type="ECO:0000256" key="4">
    <source>
        <dbReference type="ARBA" id="ARBA00022692"/>
    </source>
</evidence>
<dbReference type="InterPro" id="IPR042193">
    <property type="entry name" value="FHIPEP_3"/>
</dbReference>
<dbReference type="Pfam" id="PF00771">
    <property type="entry name" value="FHIPEP"/>
    <property type="match status" value="1"/>
</dbReference>
<dbReference type="InterPro" id="IPR042196">
    <property type="entry name" value="FHIPEP_4"/>
</dbReference>
<dbReference type="PIRSF" id="PIRSF005419">
    <property type="entry name" value="FlhA"/>
    <property type="match status" value="1"/>
</dbReference>
<feature type="transmembrane region" description="Helical" evidence="7">
    <location>
        <begin position="190"/>
        <end position="211"/>
    </location>
</feature>
<name>A0ABX5ATQ0_9MICO</name>
<feature type="transmembrane region" description="Helical" evidence="7">
    <location>
        <begin position="32"/>
        <end position="51"/>
    </location>
</feature>
<evidence type="ECO:0000256" key="1">
    <source>
        <dbReference type="ARBA" id="ARBA00004651"/>
    </source>
</evidence>
<organism evidence="8 9">
    <name type="scientific">Microterricola pindariensis</name>
    <dbReference type="NCBI Taxonomy" id="478010"/>
    <lineage>
        <taxon>Bacteria</taxon>
        <taxon>Bacillati</taxon>
        <taxon>Actinomycetota</taxon>
        <taxon>Actinomycetes</taxon>
        <taxon>Micrococcales</taxon>
        <taxon>Microbacteriaceae</taxon>
        <taxon>Microterricola</taxon>
    </lineage>
</organism>
<dbReference type="Gene3D" id="3.40.30.60">
    <property type="entry name" value="FHIPEP family, domain 1"/>
    <property type="match status" value="1"/>
</dbReference>
<dbReference type="Gene3D" id="3.40.50.12790">
    <property type="entry name" value="FHIPEP family, domain 4"/>
    <property type="match status" value="1"/>
</dbReference>
<comment type="similarity">
    <text evidence="2">Belongs to the FHIPEP (flagella/HR/invasion proteins export pore) family.</text>
</comment>
<reference evidence="8 9" key="1">
    <citation type="journal article" date="2008" name="Int. J. Syst. Evol. Microbiol.">
        <title>Leifsonia pindariensis sp. nov., isolated from the Pindari glacier of the Indian Himalayas, and emended description of the genus Leifsonia.</title>
        <authorList>
            <person name="Reddy G.S."/>
            <person name="Prabagaran S.R."/>
            <person name="Shivaji S."/>
        </authorList>
    </citation>
    <scope>NUCLEOTIDE SEQUENCE [LARGE SCALE GENOMIC DNA]</scope>
    <source>
        <strain evidence="8 9">PON 10</strain>
    </source>
</reference>
<gene>
    <name evidence="8" type="primary">flhA</name>
    <name evidence="8" type="ORF">GY24_14745</name>
</gene>
<evidence type="ECO:0000256" key="5">
    <source>
        <dbReference type="ARBA" id="ARBA00022989"/>
    </source>
</evidence>
<feature type="transmembrane region" description="Helical" evidence="7">
    <location>
        <begin position="271"/>
        <end position="304"/>
    </location>
</feature>
<keyword evidence="6 7" id="KW-0472">Membrane</keyword>
<comment type="caution">
    <text evidence="8">The sequence shown here is derived from an EMBL/GenBank/DDBJ whole genome shotgun (WGS) entry which is preliminary data.</text>
</comment>
<evidence type="ECO:0000313" key="9">
    <source>
        <dbReference type="Proteomes" id="UP000237755"/>
    </source>
</evidence>
<keyword evidence="5 7" id="KW-1133">Transmembrane helix</keyword>
<dbReference type="PRINTS" id="PR00949">
    <property type="entry name" value="TYPE3IMAPROT"/>
</dbReference>
<keyword evidence="3" id="KW-1003">Cell membrane</keyword>
<feature type="transmembrane region" description="Helical" evidence="7">
    <location>
        <begin position="63"/>
        <end position="83"/>
    </location>
</feature>
<dbReference type="PANTHER" id="PTHR30161:SF1">
    <property type="entry name" value="FLAGELLAR BIOSYNTHESIS PROTEIN FLHA-RELATED"/>
    <property type="match status" value="1"/>
</dbReference>
<dbReference type="InterPro" id="IPR025505">
    <property type="entry name" value="FHIPEP_CS"/>
</dbReference>
<comment type="subcellular location">
    <subcellularLocation>
        <location evidence="1">Cell membrane</location>
        <topology evidence="1">Multi-pass membrane protein</topology>
    </subcellularLocation>
</comment>
<keyword evidence="9" id="KW-1185">Reference proteome</keyword>
<dbReference type="InterPro" id="IPR001712">
    <property type="entry name" value="T3SS_FHIPEP"/>
</dbReference>
<sequence length="680" mass="71261">MNRNLAKLAVPIGVVGIILLLVVPVPAWLLDILIIVNILLALVILLTTMFIRKPLDFSVFPSLLLAVTLFRLGLNVASTRLVLGEGYAGQVIEAFGHVAVGGSIIIGSVIFLILVVIQFIVVTKGAERVAEVGARFTLDAMPGKQMAIDADLNAGLISDVQARERRAEVSSEADFYGAMDGASKFVKGDAIAGILIIVINIIGGIAIGMIQRGMEMGDAVSTYTLLTIGDGLVTQIPALLMAVSTGMIVTRSTADADMGTTAGAQLAQSRNALMIAGSAAIVMALIPGMPMVPFIVIGGLLIFAAQRVKARTEREEKAAASPQNEAPTLAESTEALIEQMRVHALEILLAPDLVDVVSGASDDLLGRVKALRRTIAMELGIVVPPVRTRDSIELPASCYVIRIAGVEVARGIAPGGRVLALGDALEALPGTATVEPVFGLPGKWVPSELRHSAEMAGATVIDRVSVIVTHLSSVVTANAARLLSREDVRVLSDGVRQVNPAAVEELTPGLLSLAEVQRVLQGLLAEQVAINDLPRIFEALSLRAKVAVDPEGLIEAARAALGPAIVAKHLDGRILRVVMIDPSLEQGMLEGLRPAEHGTQILLDQRSMEQVIDSLRASLAQADAQGVSAVLVCAPALRPAIHRLVTPQTGVAVLSYQEVTSANVEIETVGVVRGVTAGSA</sequence>
<protein>
    <submittedName>
        <fullName evidence="8">EscV/YscV/HrcV family type III secretion system export apparatus protein</fullName>
    </submittedName>
</protein>
<dbReference type="InterPro" id="IPR042194">
    <property type="entry name" value="FHIPEP_1"/>
</dbReference>
<keyword evidence="4 7" id="KW-0812">Transmembrane</keyword>
<dbReference type="Proteomes" id="UP000237755">
    <property type="component" value="Unassembled WGS sequence"/>
</dbReference>
<proteinExistence type="inferred from homology"/>
<evidence type="ECO:0000313" key="8">
    <source>
        <dbReference type="EMBL" id="PPL15219.1"/>
    </source>
</evidence>
<evidence type="ECO:0000256" key="7">
    <source>
        <dbReference type="SAM" id="Phobius"/>
    </source>
</evidence>
<dbReference type="PROSITE" id="PS00994">
    <property type="entry name" value="FHIPEP"/>
    <property type="match status" value="1"/>
</dbReference>
<dbReference type="EMBL" id="MPZN01000067">
    <property type="protein sequence ID" value="PPL15219.1"/>
    <property type="molecule type" value="Genomic_DNA"/>
</dbReference>
<dbReference type="Gene3D" id="1.10.8.540">
    <property type="entry name" value="FHIPEP family, domain 3"/>
    <property type="match status" value="1"/>
</dbReference>
<accession>A0ABX5ATQ0</accession>
<evidence type="ECO:0000256" key="3">
    <source>
        <dbReference type="ARBA" id="ARBA00022475"/>
    </source>
</evidence>
<evidence type="ECO:0000256" key="6">
    <source>
        <dbReference type="ARBA" id="ARBA00023136"/>
    </source>
</evidence>